<proteinExistence type="inferred from homology"/>
<dbReference type="Gene3D" id="1.10.4080.10">
    <property type="entry name" value="ADP-ribosylation/Crystallin J1"/>
    <property type="match status" value="1"/>
</dbReference>
<dbReference type="InterPro" id="IPR005502">
    <property type="entry name" value="Ribosyl_crysJ1"/>
</dbReference>
<dbReference type="PANTHER" id="PTHR16222:SF24">
    <property type="entry name" value="ADP-RIBOSYLHYDROLASE ARH3"/>
    <property type="match status" value="1"/>
</dbReference>
<dbReference type="InterPro" id="IPR050792">
    <property type="entry name" value="ADP-ribosylglycohydrolase"/>
</dbReference>
<dbReference type="EMBL" id="KX774321">
    <property type="protein sequence ID" value="AOZ63632.1"/>
    <property type="molecule type" value="Genomic_DNA"/>
</dbReference>
<reference evidence="4" key="1">
    <citation type="submission" date="2016-08" db="EMBL/GenBank/DDBJ databases">
        <authorList>
            <person name="Seilhamer J.J."/>
        </authorList>
    </citation>
    <scope>NUCLEOTIDE SEQUENCE [LARGE SCALE GENOMIC DNA]</scope>
</reference>
<dbReference type="PANTHER" id="PTHR16222">
    <property type="entry name" value="ADP-RIBOSYLGLYCOHYDROLASE"/>
    <property type="match status" value="1"/>
</dbReference>
<name>A0A1I9SA26_9CAUD</name>
<organism evidence="3 4">
    <name type="scientific">Rhodococcus phage Weasels2</name>
    <dbReference type="NCBI Taxonomy" id="1897437"/>
    <lineage>
        <taxon>Viruses</taxon>
        <taxon>Duplodnaviria</taxon>
        <taxon>Heunggongvirae</taxon>
        <taxon>Uroviricota</taxon>
        <taxon>Caudoviricetes</taxon>
        <taxon>Weaselvirus</taxon>
        <taxon>Weaselvirus weasel</taxon>
    </lineage>
</organism>
<gene>
    <name evidence="3" type="ORF">SEA_WEASELS2_42</name>
</gene>
<evidence type="ECO:0000313" key="3">
    <source>
        <dbReference type="EMBL" id="AOZ63632.1"/>
    </source>
</evidence>
<sequence length="287" mass="32221">MSWIGCLKGIAFGDAWGNANEFLSAEEIYLWGDPTPPEKFIVTDDTQMTLYLADALEHPAPFEARVFKIREKFIEWLHDPDNDRYPGDTCLESIRSLELHEPVENDSKGNGSLMRVFPCAYTKKRYKHTLAKAQSELTHKHSSATGSCVIAINMVVSSQLKMINSRTALDRAFVSSAHYPEVQAALGKAIEYRDNPEIFQYQTECEYIGEGWIAEEALALALYYLGLKAPALVRLGLAATCAGDSDTIAAITGGFIGAFEGDVWPEDWINRLEPRYKAWITKEWNIK</sequence>
<evidence type="ECO:0000313" key="4">
    <source>
        <dbReference type="Proteomes" id="UP000224902"/>
    </source>
</evidence>
<dbReference type="OrthoDB" id="32285at10239"/>
<accession>A0A1I9SA26</accession>
<keyword evidence="2" id="KW-0378">Hydrolase</keyword>
<dbReference type="Proteomes" id="UP000224902">
    <property type="component" value="Segment"/>
</dbReference>
<evidence type="ECO:0000256" key="1">
    <source>
        <dbReference type="ARBA" id="ARBA00010702"/>
    </source>
</evidence>
<protein>
    <submittedName>
        <fullName evidence="3">ADP-ribosylglycohydrolase</fullName>
    </submittedName>
</protein>
<keyword evidence="4" id="KW-1185">Reference proteome</keyword>
<comment type="similarity">
    <text evidence="1">Belongs to the ADP-ribosylglycohydrolase family.</text>
</comment>
<evidence type="ECO:0000256" key="2">
    <source>
        <dbReference type="ARBA" id="ARBA00022801"/>
    </source>
</evidence>
<dbReference type="SUPFAM" id="SSF101478">
    <property type="entry name" value="ADP-ribosylglycohydrolase"/>
    <property type="match status" value="1"/>
</dbReference>
<dbReference type="Pfam" id="PF03747">
    <property type="entry name" value="ADP_ribosyl_GH"/>
    <property type="match status" value="1"/>
</dbReference>
<dbReference type="GO" id="GO:0016787">
    <property type="term" value="F:hydrolase activity"/>
    <property type="evidence" value="ECO:0007669"/>
    <property type="project" value="UniProtKB-KW"/>
</dbReference>
<dbReference type="InterPro" id="IPR036705">
    <property type="entry name" value="Ribosyl_crysJ1_sf"/>
</dbReference>